<feature type="non-terminal residue" evidence="3">
    <location>
        <position position="1016"/>
    </location>
</feature>
<evidence type="ECO:0000313" key="4">
    <source>
        <dbReference type="Proteomes" id="UP000663873"/>
    </source>
</evidence>
<accession>A0A820WXR8</accession>
<gene>
    <name evidence="3" type="ORF">UJA718_LOCUS27766</name>
</gene>
<sequence length="1016" mass="117047">IILMNKKLKNSQYDRFIKSYVSVFKGTKEAAYAKGNENWKKFKVLDDQEKIEKEIYRMTLEYKSKQPQSLFAVWARKSTGNQISFTTKQSVNITFDSTSVVDIGYKSPGAGSSHSTNSSQRKIICHSQITTRNELDQTVYKLNNIRQLKATNLLSNEAEKTLKLLENQQSNYEKKLKRLEQIRISQAKFRRNRKLKLKRLIEKHPNVAAEYNLALYNERGQPSVEECGQSSLQDVIIEIASRGAAADPSRSSNLIAPCMNLDELVEHLKLRGFILSRSTTYLRLLPRRSNSTEGKRHVRTVPVRLKRSSNDEHKKHVDQYFAMNTINHLKTLASMFGSDAVFFLSQDDKARVPIGLPAARKQAPLLMHLDYKISLPDHDFVVAPGHKLIPSVYAACTINNKNEVTYSGPTYISIRSGKHDSSTAETHHRDFSLLFESKDFQSVMKLNDKCKPIVIICVDGGPDENPRYSKTLVGGVNLFKKYELDCLFVASNCPGRSAYNMVERRMAPLSNQLAGLILPHDYYGTHLNDSGKTIDSTLEIQNFKRAGECLAEVWNELTIDSYPVACQYIEPVDGKNSFSLDTNDIDLNWLQLHVRQSQYLLQIIKCNDLNCCSSWRTNYPKVISQRFLPPPCPFKYSSNGLCVAELNDKDGRFVDLLQRLILNNIVPAINMVYDYACPSVQNELAKLTCPVCFLYHASIATMTRHKRLHNSKYLVKQHIILETKKHIQVLDHYDSDDEDNNKHETLAPNAPTTNKDKSNVNDIIDKDLLESLTSHDKNVDVSPEYVEPNKALQPELTQDEKQKLKELIHRIGELQKELDHQKDYEKHLKDLEKKITTQTKYVTKPPVAMQTYLLGKDELITKHLNDQQTLPDYYVYKIPRLFFYGQESQYNASLIGLPTHHHEFELVLQRISYLSQETEYVKYMYKREAAETVQSVIKIIIKPEKPLQSSQTWQHYTNCFMQILKDKKQQHIEHFDEYITNKSKLLTDQVITDTNFKPRPELEKNVVHYKKSNLFT</sequence>
<feature type="coiled-coil region" evidence="1">
    <location>
        <begin position="797"/>
        <end position="834"/>
    </location>
</feature>
<organism evidence="3 4">
    <name type="scientific">Rotaria socialis</name>
    <dbReference type="NCBI Taxonomy" id="392032"/>
    <lineage>
        <taxon>Eukaryota</taxon>
        <taxon>Metazoa</taxon>
        <taxon>Spiralia</taxon>
        <taxon>Gnathifera</taxon>
        <taxon>Rotifera</taxon>
        <taxon>Eurotatoria</taxon>
        <taxon>Bdelloidea</taxon>
        <taxon>Philodinida</taxon>
        <taxon>Philodinidae</taxon>
        <taxon>Rotaria</taxon>
    </lineage>
</organism>
<dbReference type="PANTHER" id="PTHR46954:SF1">
    <property type="entry name" value="C2H2-TYPE DOMAIN-CONTAINING PROTEIN"/>
    <property type="match status" value="1"/>
</dbReference>
<proteinExistence type="predicted"/>
<name>A0A820WXR8_9BILA</name>
<feature type="non-terminal residue" evidence="3">
    <location>
        <position position="1"/>
    </location>
</feature>
<evidence type="ECO:0000256" key="1">
    <source>
        <dbReference type="SAM" id="Coils"/>
    </source>
</evidence>
<comment type="caution">
    <text evidence="3">The sequence shown here is derived from an EMBL/GenBank/DDBJ whole genome shotgun (WGS) entry which is preliminary data.</text>
</comment>
<dbReference type="EMBL" id="CAJOBP010007891">
    <property type="protein sequence ID" value="CAF4523673.1"/>
    <property type="molecule type" value="Genomic_DNA"/>
</dbReference>
<feature type="coiled-coil region" evidence="1">
    <location>
        <begin position="148"/>
        <end position="185"/>
    </location>
</feature>
<protein>
    <recommendedName>
        <fullName evidence="5">C2H2-type domain-containing protein</fullName>
    </recommendedName>
</protein>
<feature type="region of interest" description="Disordered" evidence="2">
    <location>
        <begin position="734"/>
        <end position="759"/>
    </location>
</feature>
<dbReference type="AlphaFoldDB" id="A0A820WXR8"/>
<dbReference type="Proteomes" id="UP000663873">
    <property type="component" value="Unassembled WGS sequence"/>
</dbReference>
<evidence type="ECO:0000313" key="3">
    <source>
        <dbReference type="EMBL" id="CAF4523673.1"/>
    </source>
</evidence>
<dbReference type="PANTHER" id="PTHR46954">
    <property type="entry name" value="C2H2-TYPE DOMAIN-CONTAINING PROTEIN"/>
    <property type="match status" value="1"/>
</dbReference>
<reference evidence="3" key="1">
    <citation type="submission" date="2021-02" db="EMBL/GenBank/DDBJ databases">
        <authorList>
            <person name="Nowell W R."/>
        </authorList>
    </citation>
    <scope>NUCLEOTIDE SEQUENCE</scope>
</reference>
<evidence type="ECO:0000256" key="2">
    <source>
        <dbReference type="SAM" id="MobiDB-lite"/>
    </source>
</evidence>
<evidence type="ECO:0008006" key="5">
    <source>
        <dbReference type="Google" id="ProtNLM"/>
    </source>
</evidence>
<keyword evidence="4" id="KW-1185">Reference proteome</keyword>
<keyword evidence="1" id="KW-0175">Coiled coil</keyword>